<keyword evidence="2" id="KW-1185">Reference proteome</keyword>
<comment type="caution">
    <text evidence="1">The sequence shown here is derived from an EMBL/GenBank/DDBJ whole genome shotgun (WGS) entry which is preliminary data.</text>
</comment>
<dbReference type="Proteomes" id="UP000593567">
    <property type="component" value="Unassembled WGS sequence"/>
</dbReference>
<organism evidence="1 2">
    <name type="scientific">Bugula neritina</name>
    <name type="common">Brown bryozoan</name>
    <name type="synonym">Sertularia neritina</name>
    <dbReference type="NCBI Taxonomy" id="10212"/>
    <lineage>
        <taxon>Eukaryota</taxon>
        <taxon>Metazoa</taxon>
        <taxon>Spiralia</taxon>
        <taxon>Lophotrochozoa</taxon>
        <taxon>Bryozoa</taxon>
        <taxon>Gymnolaemata</taxon>
        <taxon>Cheilostomatida</taxon>
        <taxon>Flustrina</taxon>
        <taxon>Buguloidea</taxon>
        <taxon>Bugulidae</taxon>
        <taxon>Bugula</taxon>
    </lineage>
</organism>
<proteinExistence type="predicted"/>
<gene>
    <name evidence="1" type="ORF">EB796_002724</name>
</gene>
<evidence type="ECO:0000313" key="1">
    <source>
        <dbReference type="EMBL" id="KAF6038967.1"/>
    </source>
</evidence>
<name>A0A7J7KKW4_BUGNE</name>
<dbReference type="AlphaFoldDB" id="A0A7J7KKW4"/>
<protein>
    <submittedName>
        <fullName evidence="1">Uncharacterized protein</fullName>
    </submittedName>
</protein>
<dbReference type="EMBL" id="VXIV02000323">
    <property type="protein sequence ID" value="KAF6038967.1"/>
    <property type="molecule type" value="Genomic_DNA"/>
</dbReference>
<sequence>MSHCCKLSAGERSRKNCCGCRGATECGKWQETFADPVCWAGMTLCLSALEETFVMHTHSVSREAMERAC</sequence>
<accession>A0A7J7KKW4</accession>
<evidence type="ECO:0000313" key="2">
    <source>
        <dbReference type="Proteomes" id="UP000593567"/>
    </source>
</evidence>
<reference evidence="1" key="1">
    <citation type="submission" date="2020-06" db="EMBL/GenBank/DDBJ databases">
        <title>Draft genome of Bugula neritina, a colonial animal packing powerful symbionts and potential medicines.</title>
        <authorList>
            <person name="Rayko M."/>
        </authorList>
    </citation>
    <scope>NUCLEOTIDE SEQUENCE [LARGE SCALE GENOMIC DNA]</scope>
    <source>
        <strain evidence="1">Kwan_BN1</strain>
    </source>
</reference>